<evidence type="ECO:0000313" key="3">
    <source>
        <dbReference type="WBParaSite" id="HCON_00104440-00001"/>
    </source>
</evidence>
<protein>
    <submittedName>
        <fullName evidence="3">THAP-type domain-containing protein</fullName>
    </submittedName>
</protein>
<dbReference type="AlphaFoldDB" id="A0A7I5EAI5"/>
<accession>A0A7I5EAI5</accession>
<organism evidence="2 3">
    <name type="scientific">Haemonchus contortus</name>
    <name type="common">Barber pole worm</name>
    <dbReference type="NCBI Taxonomy" id="6289"/>
    <lineage>
        <taxon>Eukaryota</taxon>
        <taxon>Metazoa</taxon>
        <taxon>Ecdysozoa</taxon>
        <taxon>Nematoda</taxon>
        <taxon>Chromadorea</taxon>
        <taxon>Rhabditida</taxon>
        <taxon>Rhabditina</taxon>
        <taxon>Rhabditomorpha</taxon>
        <taxon>Strongyloidea</taxon>
        <taxon>Trichostrongylidae</taxon>
        <taxon>Haemonchus</taxon>
    </lineage>
</organism>
<evidence type="ECO:0000313" key="2">
    <source>
        <dbReference type="Proteomes" id="UP000025227"/>
    </source>
</evidence>
<sequence length="110" mass="12577">MMKDLAPELSRRKPAAWVSFKNVEGLVKNTKSIRLCARHFDSAALPTLKYTSETWTLRVQDKRAVNVVQCAVERTMLETSLHPRMQRGIRSSELGQRTPLLTPRERSKIG</sequence>
<feature type="region of interest" description="Disordered" evidence="1">
    <location>
        <begin position="82"/>
        <end position="110"/>
    </location>
</feature>
<evidence type="ECO:0000256" key="1">
    <source>
        <dbReference type="SAM" id="MobiDB-lite"/>
    </source>
</evidence>
<reference evidence="3" key="1">
    <citation type="submission" date="2020-12" db="UniProtKB">
        <authorList>
            <consortium name="WormBaseParasite"/>
        </authorList>
    </citation>
    <scope>IDENTIFICATION</scope>
    <source>
        <strain evidence="3">MHco3</strain>
    </source>
</reference>
<dbReference type="WBParaSite" id="HCON_00104440-00001">
    <property type="protein sequence ID" value="HCON_00104440-00001"/>
    <property type="gene ID" value="HCON_00104440"/>
</dbReference>
<keyword evidence="2" id="KW-1185">Reference proteome</keyword>
<dbReference type="Proteomes" id="UP000025227">
    <property type="component" value="Unplaced"/>
</dbReference>
<name>A0A7I5EAI5_HAECO</name>
<proteinExistence type="predicted"/>